<sequence length="92" mass="10572">MKACVLLTILFIPNIVADCPDKEFRCVDYSGGKTGNNGRVWGSICTGTCWIWYLFSCVPCIDKSYYLGLCQQWFSRTTDIEHVRSAAYDWNR</sequence>
<comment type="caution">
    <text evidence="2">The sequence shown here is derived from an EMBL/GenBank/DDBJ whole genome shotgun (WGS) entry which is preliminary data.</text>
</comment>
<accession>A0A820ETF5</accession>
<name>A0A820ETF5_9BILA</name>
<proteinExistence type="predicted"/>
<protein>
    <submittedName>
        <fullName evidence="2">Uncharacterized protein</fullName>
    </submittedName>
</protein>
<feature type="signal peptide" evidence="1">
    <location>
        <begin position="1"/>
        <end position="17"/>
    </location>
</feature>
<evidence type="ECO:0000256" key="1">
    <source>
        <dbReference type="SAM" id="SignalP"/>
    </source>
</evidence>
<dbReference type="EMBL" id="CAJOBE010022622">
    <property type="protein sequence ID" value="CAF4251611.1"/>
    <property type="molecule type" value="Genomic_DNA"/>
</dbReference>
<reference evidence="2" key="1">
    <citation type="submission" date="2021-02" db="EMBL/GenBank/DDBJ databases">
        <authorList>
            <person name="Nowell W R."/>
        </authorList>
    </citation>
    <scope>NUCLEOTIDE SEQUENCE</scope>
</reference>
<organism evidence="2 3">
    <name type="scientific">Rotaria sordida</name>
    <dbReference type="NCBI Taxonomy" id="392033"/>
    <lineage>
        <taxon>Eukaryota</taxon>
        <taxon>Metazoa</taxon>
        <taxon>Spiralia</taxon>
        <taxon>Gnathifera</taxon>
        <taxon>Rotifera</taxon>
        <taxon>Eurotatoria</taxon>
        <taxon>Bdelloidea</taxon>
        <taxon>Philodinida</taxon>
        <taxon>Philodinidae</taxon>
        <taxon>Rotaria</taxon>
    </lineage>
</organism>
<evidence type="ECO:0000313" key="3">
    <source>
        <dbReference type="Proteomes" id="UP000663874"/>
    </source>
</evidence>
<feature type="chain" id="PRO_5032956906" evidence="1">
    <location>
        <begin position="18"/>
        <end position="92"/>
    </location>
</feature>
<evidence type="ECO:0000313" key="2">
    <source>
        <dbReference type="EMBL" id="CAF4251611.1"/>
    </source>
</evidence>
<dbReference type="AlphaFoldDB" id="A0A820ETF5"/>
<keyword evidence="1" id="KW-0732">Signal</keyword>
<dbReference type="Proteomes" id="UP000663874">
    <property type="component" value="Unassembled WGS sequence"/>
</dbReference>
<gene>
    <name evidence="2" type="ORF">FNK824_LOCUS38650</name>
</gene>
<feature type="non-terminal residue" evidence="2">
    <location>
        <position position="92"/>
    </location>
</feature>